<evidence type="ECO:0000313" key="9">
    <source>
        <dbReference type="EMBL" id="SDF95307.1"/>
    </source>
</evidence>
<feature type="binding site" evidence="8">
    <location>
        <position position="311"/>
    </location>
    <ligand>
        <name>Zn(2+)</name>
        <dbReference type="ChEBI" id="CHEBI:29105"/>
        <label>2</label>
    </ligand>
</feature>
<dbReference type="Pfam" id="PF05343">
    <property type="entry name" value="Peptidase_M42"/>
    <property type="match status" value="1"/>
</dbReference>
<feature type="binding site" evidence="8">
    <location>
        <position position="174"/>
    </location>
    <ligand>
        <name>Zn(2+)</name>
        <dbReference type="ChEBI" id="CHEBI:29105"/>
        <label>2</label>
    </ligand>
</feature>
<keyword evidence="2" id="KW-0031">Aminopeptidase</keyword>
<proteinExistence type="inferred from homology"/>
<name>A0A1G7Q9N8_THETY</name>
<dbReference type="PANTHER" id="PTHR32481">
    <property type="entry name" value="AMINOPEPTIDASE"/>
    <property type="match status" value="1"/>
</dbReference>
<evidence type="ECO:0000256" key="6">
    <source>
        <dbReference type="PIRNR" id="PIRNR001123"/>
    </source>
</evidence>
<dbReference type="Gene3D" id="3.40.630.10">
    <property type="entry name" value="Zn peptidases"/>
    <property type="match status" value="1"/>
</dbReference>
<reference evidence="9 10" key="1">
    <citation type="submission" date="2016-10" db="EMBL/GenBank/DDBJ databases">
        <authorList>
            <person name="de Groot N.N."/>
        </authorList>
    </citation>
    <scope>NUCLEOTIDE SEQUENCE [LARGE SCALE GENOMIC DNA]</scope>
    <source>
        <strain evidence="9 10">DSM 569</strain>
    </source>
</reference>
<dbReference type="RefSeq" id="WP_004402020.1">
    <property type="nucleotide sequence ID" value="NZ_FNBS01000034.1"/>
</dbReference>
<dbReference type="InterPro" id="IPR008007">
    <property type="entry name" value="Peptidase_M42"/>
</dbReference>
<keyword evidence="3" id="KW-0645">Protease</keyword>
<evidence type="ECO:0000313" key="10">
    <source>
        <dbReference type="Proteomes" id="UP000183404"/>
    </source>
</evidence>
<evidence type="ECO:0000256" key="8">
    <source>
        <dbReference type="PIRSR" id="PIRSR001123-2"/>
    </source>
</evidence>
<dbReference type="GO" id="GO:0046872">
    <property type="term" value="F:metal ion binding"/>
    <property type="evidence" value="ECO:0007669"/>
    <property type="project" value="UniProtKB-UniRule"/>
</dbReference>
<dbReference type="SUPFAM" id="SSF101821">
    <property type="entry name" value="Aminopeptidase/glucanase lid domain"/>
    <property type="match status" value="1"/>
</dbReference>
<dbReference type="GO" id="GO:0004177">
    <property type="term" value="F:aminopeptidase activity"/>
    <property type="evidence" value="ECO:0007669"/>
    <property type="project" value="UniProtKB-UniRule"/>
</dbReference>
<evidence type="ECO:0000256" key="5">
    <source>
        <dbReference type="ARBA" id="ARBA00022801"/>
    </source>
</evidence>
<evidence type="ECO:0000256" key="1">
    <source>
        <dbReference type="ARBA" id="ARBA00006272"/>
    </source>
</evidence>
<keyword evidence="5" id="KW-0378">Hydrolase</keyword>
<sequence length="347" mass="38309">MDYKDLLKKLSESYGVSGHERGIYDLLKKEFEPISDEVKEDNFGNLIFKKKGTKGKYKVMLAAHLDEIGLMVKDIDEKGFIKFTTVGGVDQRTLPSQEVIVHGKKDLLGVIGSKPPHLLSSEDMEKAIKIEDMYVDVGLQKEEVEKLVSIGDIITVKREFKELLNENVSGKALDDRAGVVVMAVCLEELKKVYHYHDVYAVATLQEEVGVRGATTSSYNIEPDIAIAIDVTHAKARGVSRDIEVGKGPAIGKGPNIHPAVYKGLVDIAKKYNINYQIEPLPGHSGTDAWAIQVSKKGVPTGLVSIPLKYMHTSVETANMKDIIESGRLLAHYIANLPPEELEGHLCY</sequence>
<comment type="similarity">
    <text evidence="1 6">Belongs to the peptidase M42 family.</text>
</comment>
<feature type="active site" description="Proton acceptor" evidence="7">
    <location>
        <position position="206"/>
    </location>
</feature>
<dbReference type="InterPro" id="IPR051464">
    <property type="entry name" value="Peptidase_M42_aminopept"/>
</dbReference>
<feature type="binding site" evidence="8">
    <location>
        <position position="174"/>
    </location>
    <ligand>
        <name>Zn(2+)</name>
        <dbReference type="ChEBI" id="CHEBI:29105"/>
        <label>1</label>
    </ligand>
</feature>
<protein>
    <submittedName>
        <fullName evidence="9">Endoglucanase</fullName>
    </submittedName>
</protein>
<gene>
    <name evidence="9" type="ORF">SAMN04244560_01528</name>
</gene>
<dbReference type="InterPro" id="IPR023367">
    <property type="entry name" value="Peptidase_M42_dom2"/>
</dbReference>
<dbReference type="EMBL" id="FNBS01000034">
    <property type="protein sequence ID" value="SDF95307.1"/>
    <property type="molecule type" value="Genomic_DNA"/>
</dbReference>
<evidence type="ECO:0000256" key="7">
    <source>
        <dbReference type="PIRSR" id="PIRSR001123-1"/>
    </source>
</evidence>
<comment type="cofactor">
    <cofactor evidence="8">
        <name>a divalent metal cation</name>
        <dbReference type="ChEBI" id="CHEBI:60240"/>
    </cofactor>
    <text evidence="8">Binds 2 divalent metal cations per subunit.</text>
</comment>
<feature type="binding site" evidence="8">
    <location>
        <position position="64"/>
    </location>
    <ligand>
        <name>Zn(2+)</name>
        <dbReference type="ChEBI" id="CHEBI:29105"/>
        <label>1</label>
    </ligand>
</feature>
<dbReference type="Proteomes" id="UP000183404">
    <property type="component" value="Unassembled WGS sequence"/>
</dbReference>
<evidence type="ECO:0000256" key="2">
    <source>
        <dbReference type="ARBA" id="ARBA00022438"/>
    </source>
</evidence>
<dbReference type="GO" id="GO:0006508">
    <property type="term" value="P:proteolysis"/>
    <property type="evidence" value="ECO:0007669"/>
    <property type="project" value="UniProtKB-KW"/>
</dbReference>
<evidence type="ECO:0000256" key="4">
    <source>
        <dbReference type="ARBA" id="ARBA00022723"/>
    </source>
</evidence>
<dbReference type="SUPFAM" id="SSF53187">
    <property type="entry name" value="Zn-dependent exopeptidases"/>
    <property type="match status" value="1"/>
</dbReference>
<feature type="binding site" evidence="8">
    <location>
        <position position="229"/>
    </location>
    <ligand>
        <name>Zn(2+)</name>
        <dbReference type="ChEBI" id="CHEBI:29105"/>
        <label>1</label>
    </ligand>
</feature>
<dbReference type="PANTHER" id="PTHR32481:SF0">
    <property type="entry name" value="AMINOPEPTIDASE YPDE-RELATED"/>
    <property type="match status" value="1"/>
</dbReference>
<dbReference type="AlphaFoldDB" id="A0A1G7Q9N8"/>
<dbReference type="PIRSF" id="PIRSF001123">
    <property type="entry name" value="PepA_GA"/>
    <property type="match status" value="1"/>
</dbReference>
<dbReference type="CDD" id="cd05656">
    <property type="entry name" value="M42_Frv"/>
    <property type="match status" value="1"/>
</dbReference>
<accession>A0A1G7Q9N8</accession>
<dbReference type="Gene3D" id="2.40.30.40">
    <property type="entry name" value="Peptidase M42, domain 2"/>
    <property type="match status" value="1"/>
</dbReference>
<evidence type="ECO:0000256" key="3">
    <source>
        <dbReference type="ARBA" id="ARBA00022670"/>
    </source>
</evidence>
<feature type="binding site" evidence="8">
    <location>
        <position position="207"/>
    </location>
    <ligand>
        <name>Zn(2+)</name>
        <dbReference type="ChEBI" id="CHEBI:29105"/>
        <label>2</label>
    </ligand>
</feature>
<organism evidence="9 10">
    <name type="scientific">Thermoanaerobacter thermohydrosulfuricus</name>
    <name type="common">Clostridium thermohydrosulfuricum</name>
    <dbReference type="NCBI Taxonomy" id="1516"/>
    <lineage>
        <taxon>Bacteria</taxon>
        <taxon>Bacillati</taxon>
        <taxon>Bacillota</taxon>
        <taxon>Clostridia</taxon>
        <taxon>Thermoanaerobacterales</taxon>
        <taxon>Thermoanaerobacteraceae</taxon>
        <taxon>Thermoanaerobacter</taxon>
    </lineage>
</organism>
<keyword evidence="4 8" id="KW-0479">Metal-binding</keyword>